<evidence type="ECO:0000256" key="1">
    <source>
        <dbReference type="SAM" id="MobiDB-lite"/>
    </source>
</evidence>
<organism evidence="2 3">
    <name type="scientific">Paractinoplanes ferrugineus</name>
    <dbReference type="NCBI Taxonomy" id="113564"/>
    <lineage>
        <taxon>Bacteria</taxon>
        <taxon>Bacillati</taxon>
        <taxon>Actinomycetota</taxon>
        <taxon>Actinomycetes</taxon>
        <taxon>Micromonosporales</taxon>
        <taxon>Micromonosporaceae</taxon>
        <taxon>Paractinoplanes</taxon>
    </lineage>
</organism>
<evidence type="ECO:0000313" key="3">
    <source>
        <dbReference type="Proteomes" id="UP000598174"/>
    </source>
</evidence>
<comment type="caution">
    <text evidence="2">The sequence shown here is derived from an EMBL/GenBank/DDBJ whole genome shotgun (WGS) entry which is preliminary data.</text>
</comment>
<protein>
    <submittedName>
        <fullName evidence="2">Uncharacterized protein</fullName>
    </submittedName>
</protein>
<accession>A0A919J4T1</accession>
<evidence type="ECO:0000313" key="2">
    <source>
        <dbReference type="EMBL" id="GIE13003.1"/>
    </source>
</evidence>
<reference evidence="2" key="1">
    <citation type="submission" date="2021-01" db="EMBL/GenBank/DDBJ databases">
        <title>Whole genome shotgun sequence of Actinoplanes ferrugineus NBRC 15555.</title>
        <authorList>
            <person name="Komaki H."/>
            <person name="Tamura T."/>
        </authorList>
    </citation>
    <scope>NUCLEOTIDE SEQUENCE</scope>
    <source>
        <strain evidence="2">NBRC 15555</strain>
    </source>
</reference>
<feature type="compositionally biased region" description="Low complexity" evidence="1">
    <location>
        <begin position="78"/>
        <end position="107"/>
    </location>
</feature>
<proteinExistence type="predicted"/>
<dbReference type="AlphaFoldDB" id="A0A919J4T1"/>
<feature type="compositionally biased region" description="Pro residues" evidence="1">
    <location>
        <begin position="61"/>
        <end position="77"/>
    </location>
</feature>
<sequence>MPTAASPAARARPRAGLLVGTLVVAVFALVVGVAAVVMSALALGRSDDAVTIANVARNERPVPPPGPPPTGPPPTGPPTTDRPTTGPTGTDQPAPDPTATGPTAGPTEISPTAKFDVAYEGEKLRVRSKSCGYSGGRMYVDLDNPPTVGVGPENAEFDYDGCDPGKIGIDLPFAQVPGATATPKDCLESIRTDPGRSPVAPTRGMTLCIVTSQDKAAAAGTTQKLVFVTVDAITVDNQTGVLNVTAKAWTVPQ</sequence>
<name>A0A919J4T1_9ACTN</name>
<gene>
    <name evidence="2" type="ORF">Afe05nite_48430</name>
</gene>
<dbReference type="Proteomes" id="UP000598174">
    <property type="component" value="Unassembled WGS sequence"/>
</dbReference>
<dbReference type="EMBL" id="BOMM01000045">
    <property type="protein sequence ID" value="GIE13003.1"/>
    <property type="molecule type" value="Genomic_DNA"/>
</dbReference>
<keyword evidence="3" id="KW-1185">Reference proteome</keyword>
<feature type="region of interest" description="Disordered" evidence="1">
    <location>
        <begin position="57"/>
        <end position="115"/>
    </location>
</feature>